<dbReference type="InterPro" id="IPR036409">
    <property type="entry name" value="Aldolase_II/adducin_N_sf"/>
</dbReference>
<proteinExistence type="predicted"/>
<evidence type="ECO:0000313" key="5">
    <source>
        <dbReference type="Proteomes" id="UP000034076"/>
    </source>
</evidence>
<dbReference type="GO" id="GO:0019323">
    <property type="term" value="P:pentose catabolic process"/>
    <property type="evidence" value="ECO:0007669"/>
    <property type="project" value="TreeGrafter"/>
</dbReference>
<comment type="caution">
    <text evidence="4">The sequence shown here is derived from an EMBL/GenBank/DDBJ whole genome shotgun (WGS) entry which is preliminary data.</text>
</comment>
<protein>
    <submittedName>
        <fullName evidence="4">L-ribulose-5-phosphate 4-epimerase</fullName>
        <ecNumber evidence="4">5.1.3.4</ecNumber>
    </submittedName>
</protein>
<dbReference type="InterPro" id="IPR050197">
    <property type="entry name" value="Aldolase_class_II_sugar_metab"/>
</dbReference>
<dbReference type="AlphaFoldDB" id="A0A0M2NH75"/>
<sequence>MYTEEKREVIKAALEIKESGLIMLAGGNVSIRMPNGDILVTPSGTYYETMEPDDILVMDKGGEIIEGMMKPSVDFIALKYVYDNMPEVNAIIHTHQPYATAVGLVADELPVCVTTLANATLGAVAVAPYSSAASLEMGIAAVENLNGKRAVILKHHGVLTVGGTLKEALYAAVYMEEAAKVYLLAKNAGGEVPVLDEAQINEAVEAFRKCGQKGK</sequence>
<dbReference type="GO" id="GO:0046872">
    <property type="term" value="F:metal ion binding"/>
    <property type="evidence" value="ECO:0007669"/>
    <property type="project" value="UniProtKB-KW"/>
</dbReference>
<accession>A0A0M2NH75</accession>
<dbReference type="GO" id="GO:0016832">
    <property type="term" value="F:aldehyde-lyase activity"/>
    <property type="evidence" value="ECO:0007669"/>
    <property type="project" value="TreeGrafter"/>
</dbReference>
<dbReference type="EC" id="5.1.3.4" evidence="4"/>
<keyword evidence="4" id="KW-0413">Isomerase</keyword>
<feature type="domain" description="Class II aldolase/adducin N-terminal" evidence="3">
    <location>
        <begin position="7"/>
        <end position="183"/>
    </location>
</feature>
<dbReference type="Gene3D" id="3.40.225.10">
    <property type="entry name" value="Class II aldolase/adducin N-terminal domain"/>
    <property type="match status" value="1"/>
</dbReference>
<evidence type="ECO:0000313" key="4">
    <source>
        <dbReference type="EMBL" id="KKI51493.1"/>
    </source>
</evidence>
<dbReference type="PATRIC" id="fig|270498.16.peg.1184"/>
<evidence type="ECO:0000256" key="1">
    <source>
        <dbReference type="ARBA" id="ARBA00022723"/>
    </source>
</evidence>
<dbReference type="PANTHER" id="PTHR22789:SF0">
    <property type="entry name" value="3-OXO-TETRONATE 4-PHOSPHATE DECARBOXYLASE-RELATED"/>
    <property type="match status" value="1"/>
</dbReference>
<dbReference type="Pfam" id="PF00596">
    <property type="entry name" value="Aldolase_II"/>
    <property type="match status" value="1"/>
</dbReference>
<dbReference type="EMBL" id="LAYJ01000076">
    <property type="protein sequence ID" value="KKI51493.1"/>
    <property type="molecule type" value="Genomic_DNA"/>
</dbReference>
<evidence type="ECO:0000259" key="3">
    <source>
        <dbReference type="SMART" id="SM01007"/>
    </source>
</evidence>
<reference evidence="4 5" key="1">
    <citation type="submission" date="2015-04" db="EMBL/GenBank/DDBJ databases">
        <title>Draft genome sequence of bacteremic isolate Catabacter hongkongensis type strain HKU16T.</title>
        <authorList>
            <person name="Lau S.K."/>
            <person name="Teng J.L."/>
            <person name="Huang Y."/>
            <person name="Curreem S.O."/>
            <person name="Tsui S.K."/>
            <person name="Woo P.C."/>
        </authorList>
    </citation>
    <scope>NUCLEOTIDE SEQUENCE [LARGE SCALE GENOMIC DNA]</scope>
    <source>
        <strain evidence="4 5">HKU16</strain>
    </source>
</reference>
<dbReference type="GO" id="GO:0005829">
    <property type="term" value="C:cytosol"/>
    <property type="evidence" value="ECO:0007669"/>
    <property type="project" value="TreeGrafter"/>
</dbReference>
<dbReference type="STRING" id="270498.CHK_0985"/>
<keyword evidence="2" id="KW-0456">Lyase</keyword>
<dbReference type="RefSeq" id="WP_046442900.1">
    <property type="nucleotide sequence ID" value="NZ_CAUERS010000023.1"/>
</dbReference>
<keyword evidence="5" id="KW-1185">Reference proteome</keyword>
<evidence type="ECO:0000256" key="2">
    <source>
        <dbReference type="ARBA" id="ARBA00023239"/>
    </source>
</evidence>
<dbReference type="SUPFAM" id="SSF53639">
    <property type="entry name" value="AraD/HMP-PK domain-like"/>
    <property type="match status" value="1"/>
</dbReference>
<keyword evidence="1" id="KW-0479">Metal-binding</keyword>
<dbReference type="SMART" id="SM01007">
    <property type="entry name" value="Aldolase_II"/>
    <property type="match status" value="1"/>
</dbReference>
<organism evidence="4 5">
    <name type="scientific">Christensenella hongkongensis</name>
    <dbReference type="NCBI Taxonomy" id="270498"/>
    <lineage>
        <taxon>Bacteria</taxon>
        <taxon>Bacillati</taxon>
        <taxon>Bacillota</taxon>
        <taxon>Clostridia</taxon>
        <taxon>Christensenellales</taxon>
        <taxon>Christensenellaceae</taxon>
        <taxon>Christensenella</taxon>
    </lineage>
</organism>
<dbReference type="InterPro" id="IPR001303">
    <property type="entry name" value="Aldolase_II/adducin_N"/>
</dbReference>
<dbReference type="Proteomes" id="UP000034076">
    <property type="component" value="Unassembled WGS sequence"/>
</dbReference>
<dbReference type="PANTHER" id="PTHR22789">
    <property type="entry name" value="FUCULOSE PHOSPHATE ALDOLASE"/>
    <property type="match status" value="1"/>
</dbReference>
<dbReference type="OrthoDB" id="9786287at2"/>
<dbReference type="GO" id="GO:0008742">
    <property type="term" value="F:L-ribulose-phosphate 4-epimerase activity"/>
    <property type="evidence" value="ECO:0007669"/>
    <property type="project" value="UniProtKB-EC"/>
</dbReference>
<gene>
    <name evidence="4" type="ORF">CHK_0985</name>
</gene>
<name>A0A0M2NH75_9FIRM</name>